<proteinExistence type="predicted"/>
<protein>
    <recommendedName>
        <fullName evidence="12">EamA domain-containing protein</fullName>
    </recommendedName>
</protein>
<comment type="subcellular location">
    <subcellularLocation>
        <location evidence="1">Cell membrane</location>
        <topology evidence="1">Multi-pass membrane protein</topology>
    </subcellularLocation>
</comment>
<comment type="caution">
    <text evidence="13">The sequence shown here is derived from an EMBL/GenBank/DDBJ whole genome shotgun (WGS) entry which is preliminary data.</text>
</comment>
<evidence type="ECO:0000259" key="12">
    <source>
        <dbReference type="Pfam" id="PF00892"/>
    </source>
</evidence>
<evidence type="ECO:0000256" key="11">
    <source>
        <dbReference type="SAM" id="Phobius"/>
    </source>
</evidence>
<dbReference type="GO" id="GO:0009245">
    <property type="term" value="P:lipid A biosynthetic process"/>
    <property type="evidence" value="ECO:0007669"/>
    <property type="project" value="UniProtKB-KW"/>
</dbReference>
<evidence type="ECO:0000313" key="13">
    <source>
        <dbReference type="EMBL" id="PIT16007.1"/>
    </source>
</evidence>
<evidence type="ECO:0000313" key="14">
    <source>
        <dbReference type="Proteomes" id="UP000231293"/>
    </source>
</evidence>
<dbReference type="RefSeq" id="WP_100090419.1">
    <property type="nucleotide sequence ID" value="NZ_MDVB01000056.1"/>
</dbReference>
<keyword evidence="7" id="KW-0448">Lipopolysaccharide biosynthesis</keyword>
<dbReference type="GO" id="GO:0009103">
    <property type="term" value="P:lipopolysaccharide biosynthetic process"/>
    <property type="evidence" value="ECO:0007669"/>
    <property type="project" value="UniProtKB-KW"/>
</dbReference>
<evidence type="ECO:0000256" key="5">
    <source>
        <dbReference type="ARBA" id="ARBA00022556"/>
    </source>
</evidence>
<keyword evidence="10 11" id="KW-0472">Membrane</keyword>
<dbReference type="InterPro" id="IPR000390">
    <property type="entry name" value="Small_drug/metabolite_transptr"/>
</dbReference>
<name>A0A2N9WUF1_9NEIS</name>
<feature type="transmembrane region" description="Helical" evidence="11">
    <location>
        <begin position="74"/>
        <end position="94"/>
    </location>
</feature>
<keyword evidence="9" id="KW-0443">Lipid metabolism</keyword>
<keyword evidence="8 11" id="KW-1133">Transmembrane helix</keyword>
<evidence type="ECO:0000256" key="6">
    <source>
        <dbReference type="ARBA" id="ARBA00022692"/>
    </source>
</evidence>
<evidence type="ECO:0000256" key="3">
    <source>
        <dbReference type="ARBA" id="ARBA00022516"/>
    </source>
</evidence>
<keyword evidence="6 11" id="KW-0812">Transmembrane</keyword>
<evidence type="ECO:0000256" key="8">
    <source>
        <dbReference type="ARBA" id="ARBA00022989"/>
    </source>
</evidence>
<evidence type="ECO:0000256" key="7">
    <source>
        <dbReference type="ARBA" id="ARBA00022985"/>
    </source>
</evidence>
<dbReference type="Proteomes" id="UP000231293">
    <property type="component" value="Unassembled WGS sequence"/>
</dbReference>
<dbReference type="EMBL" id="MDVB01000056">
    <property type="protein sequence ID" value="PIT16007.1"/>
    <property type="molecule type" value="Genomic_DNA"/>
</dbReference>
<feature type="transmembrane region" description="Helical" evidence="11">
    <location>
        <begin position="100"/>
        <end position="119"/>
    </location>
</feature>
<reference evidence="13 14" key="1">
    <citation type="journal article" date="2017" name="MBio">
        <title>Type VI secretion-mediated competition in the bee gut microbiome.</title>
        <authorList>
            <person name="Steele M.I."/>
            <person name="Kwong W.K."/>
            <person name="Powell J.E."/>
            <person name="Whiteley M."/>
            <person name="Moran N.A."/>
        </authorList>
    </citation>
    <scope>NUCLEOTIDE SEQUENCE [LARGE SCALE GENOMIC DNA]</scope>
    <source>
        <strain evidence="13 14">App2-2</strain>
    </source>
</reference>
<evidence type="ECO:0000256" key="10">
    <source>
        <dbReference type="ARBA" id="ARBA00023136"/>
    </source>
</evidence>
<keyword evidence="4" id="KW-0997">Cell inner membrane</keyword>
<dbReference type="PANTHER" id="PTHR30561:SF9">
    <property type="entry name" value="4-AMINO-4-DEOXY-L-ARABINOSE-PHOSPHOUNDECAPRENOL FLIPPASE SUBUNIT ARNF-RELATED"/>
    <property type="match status" value="1"/>
</dbReference>
<accession>A0A2N9WUF1</accession>
<dbReference type="Pfam" id="PF00892">
    <property type="entry name" value="EamA"/>
    <property type="match status" value="1"/>
</dbReference>
<dbReference type="GO" id="GO:0005886">
    <property type="term" value="C:plasma membrane"/>
    <property type="evidence" value="ECO:0007669"/>
    <property type="project" value="UniProtKB-SubCell"/>
</dbReference>
<dbReference type="SUPFAM" id="SSF103481">
    <property type="entry name" value="Multidrug resistance efflux transporter EmrE"/>
    <property type="match status" value="1"/>
</dbReference>
<evidence type="ECO:0000256" key="1">
    <source>
        <dbReference type="ARBA" id="ARBA00004651"/>
    </source>
</evidence>
<evidence type="ECO:0000256" key="2">
    <source>
        <dbReference type="ARBA" id="ARBA00022475"/>
    </source>
</evidence>
<dbReference type="AlphaFoldDB" id="A0A2N9WUF1"/>
<dbReference type="InterPro" id="IPR037185">
    <property type="entry name" value="EmrE-like"/>
</dbReference>
<feature type="domain" description="EamA" evidence="12">
    <location>
        <begin position="39"/>
        <end position="117"/>
    </location>
</feature>
<evidence type="ECO:0000256" key="9">
    <source>
        <dbReference type="ARBA" id="ARBA00023098"/>
    </source>
</evidence>
<gene>
    <name evidence="13" type="ORF">BGI32_05065</name>
</gene>
<dbReference type="Gene3D" id="1.10.3730.20">
    <property type="match status" value="1"/>
</dbReference>
<sequence>MRKFYLIGFALLLLFDTLGQSSFKLTAIHAQPLEASLDWIIRVFTQPWVYIAIAGYIGAFFTWMMLLKKAPVGPAFAASHLEVVTVMVVSAFLFHEHITAIRIIGAVFIVAGIIFLALAEKEIIQTEHSKDDEAC</sequence>
<keyword evidence="2" id="KW-1003">Cell membrane</keyword>
<dbReference type="InterPro" id="IPR000620">
    <property type="entry name" value="EamA_dom"/>
</dbReference>
<keyword evidence="3" id="KW-0444">Lipid biosynthesis</keyword>
<feature type="transmembrane region" description="Helical" evidence="11">
    <location>
        <begin position="48"/>
        <end position="67"/>
    </location>
</feature>
<evidence type="ECO:0000256" key="4">
    <source>
        <dbReference type="ARBA" id="ARBA00022519"/>
    </source>
</evidence>
<dbReference type="PANTHER" id="PTHR30561">
    <property type="entry name" value="SMR FAMILY PROTON-DEPENDENT DRUG EFFLUX TRANSPORTER SUGE"/>
    <property type="match status" value="1"/>
</dbReference>
<organism evidence="13 14">
    <name type="scientific">Snodgrassella alvi</name>
    <dbReference type="NCBI Taxonomy" id="1196083"/>
    <lineage>
        <taxon>Bacteria</taxon>
        <taxon>Pseudomonadati</taxon>
        <taxon>Pseudomonadota</taxon>
        <taxon>Betaproteobacteria</taxon>
        <taxon>Neisseriales</taxon>
        <taxon>Neisseriaceae</taxon>
        <taxon>Snodgrassella</taxon>
    </lineage>
</organism>
<dbReference type="GO" id="GO:0022857">
    <property type="term" value="F:transmembrane transporter activity"/>
    <property type="evidence" value="ECO:0007669"/>
    <property type="project" value="InterPro"/>
</dbReference>
<keyword evidence="5" id="KW-0441">Lipid A biosynthesis</keyword>